<evidence type="ECO:0000256" key="1">
    <source>
        <dbReference type="ARBA" id="ARBA00001933"/>
    </source>
</evidence>
<keyword evidence="5" id="KW-0822">Tryptophan biosynthesis</keyword>
<evidence type="ECO:0000256" key="4">
    <source>
        <dbReference type="ARBA" id="ARBA00022605"/>
    </source>
</evidence>
<comment type="catalytic activity">
    <reaction evidence="9">
        <text>(1S,2R)-1-C-(indol-3-yl)glycerol 3-phosphate + L-serine = D-glyceraldehyde 3-phosphate + L-tryptophan + H2O</text>
        <dbReference type="Rhea" id="RHEA:10532"/>
        <dbReference type="ChEBI" id="CHEBI:15377"/>
        <dbReference type="ChEBI" id="CHEBI:33384"/>
        <dbReference type="ChEBI" id="CHEBI:57912"/>
        <dbReference type="ChEBI" id="CHEBI:58866"/>
        <dbReference type="ChEBI" id="CHEBI:59776"/>
        <dbReference type="EC" id="4.2.1.20"/>
    </reaction>
</comment>
<protein>
    <recommendedName>
        <fullName evidence="3">tryptophan synthase</fullName>
        <ecNumber evidence="3">4.2.1.20</ecNumber>
    </recommendedName>
</protein>
<dbReference type="InterPro" id="IPR006654">
    <property type="entry name" value="Trp_synth_beta"/>
</dbReference>
<evidence type="ECO:0000256" key="6">
    <source>
        <dbReference type="ARBA" id="ARBA00022898"/>
    </source>
</evidence>
<dbReference type="InterPro" id="IPR023026">
    <property type="entry name" value="Trp_synth_beta/beta-like"/>
</dbReference>
<dbReference type="NCBIfam" id="TIGR00263">
    <property type="entry name" value="trpB"/>
    <property type="match status" value="1"/>
</dbReference>
<evidence type="ECO:0000256" key="9">
    <source>
        <dbReference type="ARBA" id="ARBA00049047"/>
    </source>
</evidence>
<evidence type="ECO:0000256" key="2">
    <source>
        <dbReference type="ARBA" id="ARBA00004733"/>
    </source>
</evidence>
<comment type="pathway">
    <text evidence="2">Amino-acid biosynthesis; L-tryptophan biosynthesis; L-tryptophan from chorismate: step 5/5.</text>
</comment>
<evidence type="ECO:0000313" key="11">
    <source>
        <dbReference type="EMBL" id="SVA94578.1"/>
    </source>
</evidence>
<dbReference type="GO" id="GO:0004834">
    <property type="term" value="F:tryptophan synthase activity"/>
    <property type="evidence" value="ECO:0007669"/>
    <property type="project" value="UniProtKB-EC"/>
</dbReference>
<dbReference type="InterPro" id="IPR006653">
    <property type="entry name" value="Trp_synth_b_CS"/>
</dbReference>
<sequence length="406" mass="43237">MNQENKKLLQQLLDGEFPDSQGRFGVFGGQYAPETLMPALKNLDNKVKTLLTDASFMGEFSAELNQWAGRPTALTYAKKLSELWGVEVYLKREDLTHTGAHKINNALGQALIAKKLNAKRVVAETGAGQHGVASAAACARVGIPCVVYMGAIDIERQAPNVDRMRQLGAEVIPVTTGDQTLRAAVDEAFRDWVGSPDDTYYILGSVVGPHPYPYLVRELQSIIGKEAKEQIITQAGGLPDAVFACVGGGSNAIGIFHAFLGDESVDLYGVEAGGRGQKLGDNAATLASGKPGILHGTYSMLLHDDDGLVQETHSVSAGLDYPGVGPEHAFLQSIGRVSYTSAEDGEALEQVRECCGLEGILPALESAHAFVGAKKWAEANLSKTVLIGLSGRGDKDMPTLSKLFNN</sequence>
<evidence type="ECO:0000256" key="5">
    <source>
        <dbReference type="ARBA" id="ARBA00022822"/>
    </source>
</evidence>
<accession>A0A381ZZ43</accession>
<reference evidence="11" key="1">
    <citation type="submission" date="2018-05" db="EMBL/GenBank/DDBJ databases">
        <authorList>
            <person name="Lanie J.A."/>
            <person name="Ng W.-L."/>
            <person name="Kazmierczak K.M."/>
            <person name="Andrzejewski T.M."/>
            <person name="Davidsen T.M."/>
            <person name="Wayne K.J."/>
            <person name="Tettelin H."/>
            <person name="Glass J.I."/>
            <person name="Rusch D."/>
            <person name="Podicherti R."/>
            <person name="Tsui H.-C.T."/>
            <person name="Winkler M.E."/>
        </authorList>
    </citation>
    <scope>NUCLEOTIDE SEQUENCE</scope>
</reference>
<evidence type="ECO:0000256" key="8">
    <source>
        <dbReference type="ARBA" id="ARBA00023239"/>
    </source>
</evidence>
<comment type="cofactor">
    <cofactor evidence="1">
        <name>pyridoxal 5'-phosphate</name>
        <dbReference type="ChEBI" id="CHEBI:597326"/>
    </cofactor>
</comment>
<dbReference type="PROSITE" id="PS00168">
    <property type="entry name" value="TRP_SYNTHASE_BETA"/>
    <property type="match status" value="1"/>
</dbReference>
<name>A0A381ZZ43_9ZZZZ</name>
<keyword evidence="8" id="KW-0456">Lyase</keyword>
<dbReference type="GO" id="GO:0005737">
    <property type="term" value="C:cytoplasm"/>
    <property type="evidence" value="ECO:0007669"/>
    <property type="project" value="TreeGrafter"/>
</dbReference>
<dbReference type="PIRSF" id="PIRSF001413">
    <property type="entry name" value="Trp_syn_beta"/>
    <property type="match status" value="1"/>
</dbReference>
<gene>
    <name evidence="11" type="ORF">METZ01_LOCUS147432</name>
</gene>
<evidence type="ECO:0000256" key="7">
    <source>
        <dbReference type="ARBA" id="ARBA00023141"/>
    </source>
</evidence>
<dbReference type="HAMAP" id="MF_00133">
    <property type="entry name" value="Trp_synth_beta"/>
    <property type="match status" value="1"/>
</dbReference>
<proteinExistence type="inferred from homology"/>
<dbReference type="SUPFAM" id="SSF53686">
    <property type="entry name" value="Tryptophan synthase beta subunit-like PLP-dependent enzymes"/>
    <property type="match status" value="1"/>
</dbReference>
<evidence type="ECO:0000256" key="3">
    <source>
        <dbReference type="ARBA" id="ARBA00012043"/>
    </source>
</evidence>
<dbReference type="InterPro" id="IPR036052">
    <property type="entry name" value="TrpB-like_PALP_sf"/>
</dbReference>
<feature type="domain" description="Tryptophan synthase beta chain-like PALP" evidence="10">
    <location>
        <begin position="69"/>
        <end position="380"/>
    </location>
</feature>
<organism evidence="11">
    <name type="scientific">marine metagenome</name>
    <dbReference type="NCBI Taxonomy" id="408172"/>
    <lineage>
        <taxon>unclassified sequences</taxon>
        <taxon>metagenomes</taxon>
        <taxon>ecological metagenomes</taxon>
    </lineage>
</organism>
<keyword evidence="6" id="KW-0663">Pyridoxal phosphate</keyword>
<dbReference type="InterPro" id="IPR001926">
    <property type="entry name" value="TrpB-like_PALP"/>
</dbReference>
<keyword evidence="4" id="KW-0028">Amino-acid biosynthesis</keyword>
<dbReference type="Pfam" id="PF00291">
    <property type="entry name" value="PALP"/>
    <property type="match status" value="1"/>
</dbReference>
<dbReference type="PANTHER" id="PTHR48077">
    <property type="entry name" value="TRYPTOPHAN SYNTHASE-RELATED"/>
    <property type="match status" value="1"/>
</dbReference>
<dbReference type="PANTHER" id="PTHR48077:SF3">
    <property type="entry name" value="TRYPTOPHAN SYNTHASE"/>
    <property type="match status" value="1"/>
</dbReference>
<dbReference type="FunFam" id="3.40.50.1100:FF:000004">
    <property type="entry name" value="Tryptophan synthase beta chain"/>
    <property type="match status" value="1"/>
</dbReference>
<keyword evidence="7" id="KW-0057">Aromatic amino acid biosynthesis</keyword>
<dbReference type="CDD" id="cd06446">
    <property type="entry name" value="Trp-synth_B"/>
    <property type="match status" value="1"/>
</dbReference>
<dbReference type="AlphaFoldDB" id="A0A381ZZ43"/>
<dbReference type="EMBL" id="UINC01023268">
    <property type="protein sequence ID" value="SVA94578.1"/>
    <property type="molecule type" value="Genomic_DNA"/>
</dbReference>
<dbReference type="UniPathway" id="UPA00035">
    <property type="reaction ID" value="UER00044"/>
</dbReference>
<dbReference type="EC" id="4.2.1.20" evidence="3"/>
<evidence type="ECO:0000259" key="10">
    <source>
        <dbReference type="Pfam" id="PF00291"/>
    </source>
</evidence>
<dbReference type="Gene3D" id="3.40.50.1100">
    <property type="match status" value="2"/>
</dbReference>